<keyword evidence="2" id="KW-0812">Transmembrane</keyword>
<dbReference type="Proteomes" id="UP000812961">
    <property type="component" value="Unassembled WGS sequence"/>
</dbReference>
<keyword evidence="1" id="KW-0175">Coiled coil</keyword>
<keyword evidence="2" id="KW-0472">Membrane</keyword>
<dbReference type="InterPro" id="IPR052173">
    <property type="entry name" value="Beta-lactam_resp_regulator"/>
</dbReference>
<feature type="transmembrane region" description="Helical" evidence="2">
    <location>
        <begin position="14"/>
        <end position="37"/>
    </location>
</feature>
<gene>
    <name evidence="4" type="ORF">K1Y79_10875</name>
</gene>
<keyword evidence="4" id="KW-0378">Hydrolase</keyword>
<evidence type="ECO:0000259" key="3">
    <source>
        <dbReference type="Pfam" id="PF05569"/>
    </source>
</evidence>
<feature type="transmembrane region" description="Helical" evidence="2">
    <location>
        <begin position="116"/>
        <end position="138"/>
    </location>
</feature>
<dbReference type="Pfam" id="PF05569">
    <property type="entry name" value="Peptidase_M56"/>
    <property type="match status" value="1"/>
</dbReference>
<dbReference type="PANTHER" id="PTHR34978">
    <property type="entry name" value="POSSIBLE SENSOR-TRANSDUCER PROTEIN BLAR"/>
    <property type="match status" value="1"/>
</dbReference>
<feature type="transmembrane region" description="Helical" evidence="2">
    <location>
        <begin position="227"/>
        <end position="249"/>
    </location>
</feature>
<evidence type="ECO:0000313" key="5">
    <source>
        <dbReference type="Proteomes" id="UP000812961"/>
    </source>
</evidence>
<dbReference type="EC" id="3.4.24.-" evidence="4"/>
<name>A0ABS7GAY3_9BACT</name>
<proteinExistence type="predicted"/>
<dbReference type="InterPro" id="IPR008756">
    <property type="entry name" value="Peptidase_M56"/>
</dbReference>
<dbReference type="PANTHER" id="PTHR34978:SF3">
    <property type="entry name" value="SLR0241 PROTEIN"/>
    <property type="match status" value="1"/>
</dbReference>
<dbReference type="CDD" id="cd07341">
    <property type="entry name" value="M56_BlaR1_MecR1_like"/>
    <property type="match status" value="1"/>
</dbReference>
<dbReference type="EMBL" id="JAICCF010000002">
    <property type="protein sequence ID" value="MBW8684833.1"/>
    <property type="molecule type" value="Genomic_DNA"/>
</dbReference>
<sequence>MTAQLPFTADLIQAFGWALLHSFWQAFFIFACLRLVLYLWPQAGASIKYNLSFISLAGIFSWFTVTLWQQIEGVRRVHAAAQFMIETGIRQSTAVEVPVIYKSQSQLTSLFPTLEMWFPVLVAIYVAGVAVMIIKLTGDLLQLQQIKRTQVFPIDEAWEHHLHKLKSQLHIPRRVKLLISQYIQVPVMIGCIRPVILLPVAMFNNLTAEQLEAILLHELAHIKRNDYLLNIFQSIVETILFFNPFVWWISKNIRLEREHCCDDIVLRHQVQPLHYAKALVALEEYRLTVNALAMAAADNKQHLFHRIKRIMEMKTKNINYTQKLLAVMIIAVGLVSIAWLNPTNKEEQPDKSTPVAAPVASPIAPASSTPIVAHFINVAHYLTDTVPASATNRQRAKEEAARASMEAADAGLEAAKKAMENIDWKQINAEISNAMKEVDFKKINEEVSKAMKEVNWNEINTEVSKALKEINWDEINKEIKKDLKNTNGELVDPQIIQESIRMGMEGAKIALSTLSSEEVRAEMRKGMEEAKKGMEEARKAMNSDEVKAAMLEARKEIEKAQQEIKNSQKHIKKQIIIKNKNGVIQKMENDDDDLTIDESTSSKYKDLISRMEKDKLIDTNKEFTVEKKDDVLTINGVRQPEAVLQKYADVIGKADALTINGKKGTLNINVNEH</sequence>
<feature type="domain" description="Peptidase M56" evidence="3">
    <location>
        <begin position="85"/>
        <end position="309"/>
    </location>
</feature>
<keyword evidence="4" id="KW-0482">Metalloprotease</keyword>
<accession>A0ABS7GAY3</accession>
<reference evidence="4 5" key="1">
    <citation type="submission" date="2021-08" db="EMBL/GenBank/DDBJ databases">
        <title>The genome sequence of Chitinophaga sp. B61.</title>
        <authorList>
            <person name="Zhang X."/>
        </authorList>
    </citation>
    <scope>NUCLEOTIDE SEQUENCE [LARGE SCALE GENOMIC DNA]</scope>
    <source>
        <strain evidence="4 5">B61</strain>
    </source>
</reference>
<keyword evidence="2" id="KW-1133">Transmembrane helix</keyword>
<dbReference type="RefSeq" id="WP_220250043.1">
    <property type="nucleotide sequence ID" value="NZ_JAICCF010000002.1"/>
</dbReference>
<dbReference type="Gene3D" id="3.30.2010.10">
    <property type="entry name" value="Metalloproteases ('zincins'), catalytic domain"/>
    <property type="match status" value="1"/>
</dbReference>
<organism evidence="4 5">
    <name type="scientific">Chitinophaga rhizophila</name>
    <dbReference type="NCBI Taxonomy" id="2866212"/>
    <lineage>
        <taxon>Bacteria</taxon>
        <taxon>Pseudomonadati</taxon>
        <taxon>Bacteroidota</taxon>
        <taxon>Chitinophagia</taxon>
        <taxon>Chitinophagales</taxon>
        <taxon>Chitinophagaceae</taxon>
        <taxon>Chitinophaga</taxon>
    </lineage>
</organism>
<evidence type="ECO:0000313" key="4">
    <source>
        <dbReference type="EMBL" id="MBW8684833.1"/>
    </source>
</evidence>
<comment type="caution">
    <text evidence="4">The sequence shown here is derived from an EMBL/GenBank/DDBJ whole genome shotgun (WGS) entry which is preliminary data.</text>
</comment>
<feature type="transmembrane region" description="Helical" evidence="2">
    <location>
        <begin position="182"/>
        <end position="207"/>
    </location>
</feature>
<feature type="transmembrane region" description="Helical" evidence="2">
    <location>
        <begin position="49"/>
        <end position="68"/>
    </location>
</feature>
<evidence type="ECO:0000256" key="2">
    <source>
        <dbReference type="SAM" id="Phobius"/>
    </source>
</evidence>
<feature type="transmembrane region" description="Helical" evidence="2">
    <location>
        <begin position="324"/>
        <end position="342"/>
    </location>
</feature>
<feature type="coiled-coil region" evidence="1">
    <location>
        <begin position="520"/>
        <end position="570"/>
    </location>
</feature>
<dbReference type="GO" id="GO:0008237">
    <property type="term" value="F:metallopeptidase activity"/>
    <property type="evidence" value="ECO:0007669"/>
    <property type="project" value="UniProtKB-KW"/>
</dbReference>
<keyword evidence="4" id="KW-0645">Protease</keyword>
<keyword evidence="5" id="KW-1185">Reference proteome</keyword>
<evidence type="ECO:0000256" key="1">
    <source>
        <dbReference type="SAM" id="Coils"/>
    </source>
</evidence>
<protein>
    <submittedName>
        <fullName evidence="4">M48 family metalloprotease</fullName>
        <ecNumber evidence="4">3.4.24.-</ecNumber>
    </submittedName>
</protein>